<keyword evidence="2 3" id="KW-0143">Chaperone</keyword>
<dbReference type="Proteomes" id="UP000461443">
    <property type="component" value="Unassembled WGS sequence"/>
</dbReference>
<dbReference type="EMBL" id="WUBS01000020">
    <property type="protein sequence ID" value="NDL65586.1"/>
    <property type="molecule type" value="Genomic_DNA"/>
</dbReference>
<dbReference type="InterPro" id="IPR002035">
    <property type="entry name" value="VWF_A"/>
</dbReference>
<dbReference type="HAMAP" id="MF_01626">
    <property type="entry name" value="ViaA"/>
    <property type="match status" value="1"/>
</dbReference>
<dbReference type="GO" id="GO:0005829">
    <property type="term" value="C:cytosol"/>
    <property type="evidence" value="ECO:0007669"/>
    <property type="project" value="TreeGrafter"/>
</dbReference>
<feature type="domain" description="VWFA" evidence="4">
    <location>
        <begin position="323"/>
        <end position="487"/>
    </location>
</feature>
<sequence length="489" mass="56058">MLALSTLDLFLSINEGELLDDFVLTLLASPQLAVFLEKYPLFKQALLKRMPVIRQRLERMLIETRVSPDLATEFYLFQECQLLSPGEFRTALAPTLARLEQISSPFYPEAGSLVQAATFAHARPEESFQPLFLQRWRINLTLRSVTLHHQLLDKEREQLLDELAQQLAASGALAPVMAENETSAGRLWDMTAAQRQQQDYRQLVHYGEFLRQQPELRQLADQLGRSSESHAAAAPQAPQQWIRLRIREPMVQPEEVSGIHQSDDLLRLLPTELATLGIDELEYEFYRRLLEKRLLTYRLQGEGWREREVKQSAQERLRQPQPRGPFIVCVDTSGSMGGFNEQCAKAFCLALMRIALADNRRCYITLFSTGMVSYELSALSGLEQAIRFLSQRFSGGTDLSACISALADRLATPEWRDADAVVISDFIAQRLPDELVARIKQKQRQQLQRFHAVALSSLGKPGILKIFDHIWRFDTSLKSRLSRRWHRRD</sequence>
<dbReference type="InterPro" id="IPR023481">
    <property type="entry name" value="Uncharacterised_ViaA"/>
</dbReference>
<keyword evidence="1 3" id="KW-0963">Cytoplasm</keyword>
<accession>A0A845SRU2</accession>
<reference evidence="5 6" key="1">
    <citation type="submission" date="2019-12" db="EMBL/GenBank/DDBJ databases">
        <authorList>
            <person name="Lee S.D."/>
        </authorList>
    </citation>
    <scope>NUCLEOTIDE SEQUENCE [LARGE SCALE GENOMIC DNA]</scope>
    <source>
        <strain evidence="5 6">SAP-6</strain>
    </source>
</reference>
<evidence type="ECO:0000256" key="1">
    <source>
        <dbReference type="ARBA" id="ARBA00022490"/>
    </source>
</evidence>
<dbReference type="PANTHER" id="PTHR36846:SF1">
    <property type="entry name" value="PROTEIN VIAA"/>
    <property type="match status" value="1"/>
</dbReference>
<organism evidence="5 6">
    <name type="scientific">Acerihabitans arboris</name>
    <dbReference type="NCBI Taxonomy" id="2691583"/>
    <lineage>
        <taxon>Bacteria</taxon>
        <taxon>Pseudomonadati</taxon>
        <taxon>Pseudomonadota</taxon>
        <taxon>Gammaproteobacteria</taxon>
        <taxon>Enterobacterales</taxon>
        <taxon>Pectobacteriaceae</taxon>
        <taxon>Acerihabitans</taxon>
    </lineage>
</organism>
<comment type="similarity">
    <text evidence="3">Belongs to the ViaA family.</text>
</comment>
<evidence type="ECO:0000259" key="4">
    <source>
        <dbReference type="SMART" id="SM00327"/>
    </source>
</evidence>
<dbReference type="SUPFAM" id="SSF53300">
    <property type="entry name" value="vWA-like"/>
    <property type="match status" value="1"/>
</dbReference>
<protein>
    <recommendedName>
        <fullName evidence="3">Regulatory protein ViaA</fullName>
    </recommendedName>
    <alternativeName>
        <fullName evidence="3">VWA interacting with AAA+ ATPase</fullName>
    </alternativeName>
</protein>
<dbReference type="NCBIfam" id="NF008230">
    <property type="entry name" value="PRK10997.1"/>
    <property type="match status" value="1"/>
</dbReference>
<gene>
    <name evidence="3 5" type="primary">viaA</name>
    <name evidence="5" type="ORF">GRH90_22900</name>
</gene>
<evidence type="ECO:0000256" key="2">
    <source>
        <dbReference type="ARBA" id="ARBA00023186"/>
    </source>
</evidence>
<dbReference type="CDD" id="cd01462">
    <property type="entry name" value="VWA_YIEM_type"/>
    <property type="match status" value="1"/>
</dbReference>
<dbReference type="SMART" id="SM00327">
    <property type="entry name" value="VWA"/>
    <property type="match status" value="1"/>
</dbReference>
<dbReference type="InterPro" id="IPR008912">
    <property type="entry name" value="Uncharacterised_CoxE"/>
</dbReference>
<proteinExistence type="inferred from homology"/>
<comment type="subcellular location">
    <subcellularLocation>
        <location evidence="3">Cytoplasm</location>
    </subcellularLocation>
</comment>
<dbReference type="PANTHER" id="PTHR36846">
    <property type="entry name" value="PROTEIN VIAA"/>
    <property type="match status" value="1"/>
</dbReference>
<dbReference type="AlphaFoldDB" id="A0A845SRU2"/>
<dbReference type="RefSeq" id="WP_162368300.1">
    <property type="nucleotide sequence ID" value="NZ_WUBS01000020.1"/>
</dbReference>
<dbReference type="InterPro" id="IPR036465">
    <property type="entry name" value="vWFA_dom_sf"/>
</dbReference>
<evidence type="ECO:0000313" key="6">
    <source>
        <dbReference type="Proteomes" id="UP000461443"/>
    </source>
</evidence>
<evidence type="ECO:0000256" key="3">
    <source>
        <dbReference type="HAMAP-Rule" id="MF_01626"/>
    </source>
</evidence>
<dbReference type="Gene3D" id="3.40.50.410">
    <property type="entry name" value="von Willebrand factor, type A domain"/>
    <property type="match status" value="1"/>
</dbReference>
<comment type="caution">
    <text evidence="5">The sequence shown here is derived from an EMBL/GenBank/DDBJ whole genome shotgun (WGS) entry which is preliminary data.</text>
</comment>
<reference evidence="5 6" key="2">
    <citation type="submission" date="2020-02" db="EMBL/GenBank/DDBJ databases">
        <title>The new genus of Enterobacteriales.</title>
        <authorList>
            <person name="Kim I.S."/>
        </authorList>
    </citation>
    <scope>NUCLEOTIDE SEQUENCE [LARGE SCALE GENOMIC DNA]</scope>
    <source>
        <strain evidence="5 6">SAP-6</strain>
    </source>
</reference>
<dbReference type="Pfam" id="PF05762">
    <property type="entry name" value="VWA_CoxE"/>
    <property type="match status" value="1"/>
</dbReference>
<comment type="subunit">
    <text evidence="3">Homodimer. Interacts with RavA.</text>
</comment>
<comment type="function">
    <text evidence="3">Component of the RavA-ViaA chaperone complex, which may act on the membrane to optimize the function of some of the respiratory chains. ViaA stimulates the ATPase activity of RavA.</text>
</comment>
<keyword evidence="6" id="KW-1185">Reference proteome</keyword>
<evidence type="ECO:0000313" key="5">
    <source>
        <dbReference type="EMBL" id="NDL65586.1"/>
    </source>
</evidence>
<name>A0A845SRU2_9GAMM</name>